<evidence type="ECO:0000313" key="1">
    <source>
        <dbReference type="EMBL" id="CVI23734.1"/>
    </source>
</evidence>
<organism evidence="1 2">
    <name type="scientific">Agrobacterium tumefaciens str. B6</name>
    <dbReference type="NCBI Taxonomy" id="1183423"/>
    <lineage>
        <taxon>Bacteria</taxon>
        <taxon>Pseudomonadati</taxon>
        <taxon>Pseudomonadota</taxon>
        <taxon>Alphaproteobacteria</taxon>
        <taxon>Hyphomicrobiales</taxon>
        <taxon>Rhizobiaceae</taxon>
        <taxon>Rhizobium/Agrobacterium group</taxon>
        <taxon>Agrobacterium</taxon>
        <taxon>Agrobacterium tumefaciens complex</taxon>
    </lineage>
</organism>
<dbReference type="Proteomes" id="UP000192074">
    <property type="component" value="Unassembled WGS sequence"/>
</dbReference>
<gene>
    <name evidence="1" type="ORF">AGR4A_Lc60133</name>
</gene>
<proteinExistence type="predicted"/>
<dbReference type="EMBL" id="FCNL01000036">
    <property type="protein sequence ID" value="CVI23734.1"/>
    <property type="molecule type" value="Genomic_DNA"/>
</dbReference>
<evidence type="ECO:0000313" key="2">
    <source>
        <dbReference type="Proteomes" id="UP000192074"/>
    </source>
</evidence>
<reference evidence="1 2" key="1">
    <citation type="submission" date="2016-01" db="EMBL/GenBank/DDBJ databases">
        <authorList>
            <person name="Regsiter A."/>
            <person name="william w."/>
        </authorList>
    </citation>
    <scope>NUCLEOTIDE SEQUENCE [LARGE SCALE GENOMIC DNA]</scope>
    <source>
        <strain evidence="1 2">B6</strain>
    </source>
</reference>
<sequence>MARNQPLAMAPHPHKTALKVISSPRALGKLLFAQSVVNVYETMPMMLDMSRPLRGAPIARRAWEGSA</sequence>
<comment type="caution">
    <text evidence="1">The sequence shown here is derived from an EMBL/GenBank/DDBJ whole genome shotgun (WGS) entry which is preliminary data.</text>
</comment>
<protein>
    <submittedName>
        <fullName evidence="1">Uncharacterized protein</fullName>
    </submittedName>
</protein>
<dbReference type="AlphaFoldDB" id="A0A822V951"/>
<name>A0A822V951_AGRTU</name>
<accession>A0A822V951</accession>